<evidence type="ECO:0000256" key="1">
    <source>
        <dbReference type="SAM" id="MobiDB-lite"/>
    </source>
</evidence>
<dbReference type="RefSeq" id="WP_310347565.1">
    <property type="nucleotide sequence ID" value="NZ_JAVDXQ010000005.1"/>
</dbReference>
<proteinExistence type="predicted"/>
<dbReference type="EMBL" id="JAVDXQ010000005">
    <property type="protein sequence ID" value="MDR7298546.1"/>
    <property type="molecule type" value="Genomic_DNA"/>
</dbReference>
<dbReference type="GO" id="GO:0016301">
    <property type="term" value="F:kinase activity"/>
    <property type="evidence" value="ECO:0007669"/>
    <property type="project" value="UniProtKB-KW"/>
</dbReference>
<evidence type="ECO:0000313" key="3">
    <source>
        <dbReference type="Proteomes" id="UP001180536"/>
    </source>
</evidence>
<feature type="region of interest" description="Disordered" evidence="1">
    <location>
        <begin position="223"/>
        <end position="243"/>
    </location>
</feature>
<gene>
    <name evidence="2" type="ORF">J2X16_003909</name>
</gene>
<name>A0ABU1ZEV5_9BURK</name>
<keyword evidence="3" id="KW-1185">Reference proteome</keyword>
<organism evidence="2 3">
    <name type="scientific">Pelomonas aquatica</name>
    <dbReference type="NCBI Taxonomy" id="431058"/>
    <lineage>
        <taxon>Bacteria</taxon>
        <taxon>Pseudomonadati</taxon>
        <taxon>Pseudomonadota</taxon>
        <taxon>Betaproteobacteria</taxon>
        <taxon>Burkholderiales</taxon>
        <taxon>Sphaerotilaceae</taxon>
        <taxon>Roseateles</taxon>
    </lineage>
</organism>
<keyword evidence="2" id="KW-0808">Transferase</keyword>
<comment type="caution">
    <text evidence="2">The sequence shown here is derived from an EMBL/GenBank/DDBJ whole genome shotgun (WGS) entry which is preliminary data.</text>
</comment>
<dbReference type="Proteomes" id="UP001180536">
    <property type="component" value="Unassembled WGS sequence"/>
</dbReference>
<feature type="region of interest" description="Disordered" evidence="1">
    <location>
        <begin position="628"/>
        <end position="647"/>
    </location>
</feature>
<reference evidence="2 3" key="1">
    <citation type="submission" date="2023-07" db="EMBL/GenBank/DDBJ databases">
        <title>Sorghum-associated microbial communities from plants grown in Nebraska, USA.</title>
        <authorList>
            <person name="Schachtman D."/>
        </authorList>
    </citation>
    <scope>NUCLEOTIDE SEQUENCE [LARGE SCALE GENOMIC DNA]</scope>
    <source>
        <strain evidence="2 3">BE310</strain>
    </source>
</reference>
<feature type="compositionally biased region" description="Low complexity" evidence="1">
    <location>
        <begin position="637"/>
        <end position="647"/>
    </location>
</feature>
<sequence length="647" mass="66788">MSELNRQVLPGRWPRSLVAAAALSAVAGCAFFDPYVGIPAKAPDVWKDEPVQFAGHANEEIARVEAVRQDYLGRMQQMGRTKAAFATGATVLTGWALYNTLKPNAPGVTETPHGDKLRTARLGAVVGTAYGLSQYAVNKDQESAYNDGYRALTCLLRQSAPLLMPLDARGQADSKEALEADLAHLLKQIETLHKSVAAAKVGLAEGRAAALQAEAQKAVEKVESNKALPDAGRPSSRKLSAEQLSAAVGESRAALPADVSDRPGLEAQIRAAETALARARNAWSDGQALLKAVSGSGREIRERAHTIVSTINGLIHSTQVDIQAADASLTKAQDIVSGFIKIGTSTAGDQAEKAADEKTAEDKVALLAPAAAPVGAPRLAAAGGPGLLILGGSLAAATLAGAEAAAASSAAASAARPAAKAAPKPAAAPAGTPLTVSELQKLTDLMGKTLKDAKEREAKEAQEKLVGGYVSKLKELAQPKNQCKRSGGGDRCDSAALAEGIEDLYARRRPVVATILHFRAQARAVRRISGCPSDVGVRVTPNETTLVSAGDSMTFIVNQPKPGLPVTVLQGAQGDDLAVLKTTSLGAAGMQAQIQFSKKAKGRYTLLTTDSTGEYSESVLIVVKAASASEAAEKPKPAASAASAAAP</sequence>
<evidence type="ECO:0000313" key="2">
    <source>
        <dbReference type="EMBL" id="MDR7298546.1"/>
    </source>
</evidence>
<protein>
    <submittedName>
        <fullName evidence="2">Chemotaxis protein histidine kinase CheA</fullName>
    </submittedName>
</protein>
<keyword evidence="2" id="KW-0418">Kinase</keyword>
<accession>A0ABU1ZEV5</accession>
<dbReference type="PROSITE" id="PS51257">
    <property type="entry name" value="PROKAR_LIPOPROTEIN"/>
    <property type="match status" value="1"/>
</dbReference>